<protein>
    <submittedName>
        <fullName evidence="2">DNA-binding transcriptional regulator, MarR family</fullName>
    </submittedName>
</protein>
<organism evidence="2 3">
    <name type="scientific">Neolewinella agarilytica</name>
    <dbReference type="NCBI Taxonomy" id="478744"/>
    <lineage>
        <taxon>Bacteria</taxon>
        <taxon>Pseudomonadati</taxon>
        <taxon>Bacteroidota</taxon>
        <taxon>Saprospiria</taxon>
        <taxon>Saprospirales</taxon>
        <taxon>Lewinellaceae</taxon>
        <taxon>Neolewinella</taxon>
    </lineage>
</organism>
<proteinExistence type="predicted"/>
<dbReference type="SMART" id="SM00347">
    <property type="entry name" value="HTH_MARR"/>
    <property type="match status" value="1"/>
</dbReference>
<evidence type="ECO:0000313" key="3">
    <source>
        <dbReference type="Proteomes" id="UP000199021"/>
    </source>
</evidence>
<keyword evidence="2" id="KW-0238">DNA-binding</keyword>
<dbReference type="OrthoDB" id="763883at2"/>
<dbReference type="RefSeq" id="WP_090165069.1">
    <property type="nucleotide sequence ID" value="NZ_FOFB01000001.1"/>
</dbReference>
<reference evidence="3" key="1">
    <citation type="submission" date="2016-10" db="EMBL/GenBank/DDBJ databases">
        <authorList>
            <person name="Varghese N."/>
            <person name="Submissions S."/>
        </authorList>
    </citation>
    <scope>NUCLEOTIDE SEQUENCE [LARGE SCALE GENOMIC DNA]</scope>
    <source>
        <strain evidence="3">DSM 24740</strain>
    </source>
</reference>
<dbReference type="InterPro" id="IPR036390">
    <property type="entry name" value="WH_DNA-bd_sf"/>
</dbReference>
<sequence length="152" mass="17256">MNSIEEAIQQPKFETSSHRAQVNIIYTAAWLNHGTIKALKPYGLSLQQFNIMRILRGRGGQPSTIKLLTERMLDKMSNASRLVDKLKEKGYVERKECAEDRRRVDILITEAGLDVIERASQAVERSRSSSFNTLTDEEANQLSHLLDKLRGA</sequence>
<dbReference type="FunCoup" id="A0A1H8ZK68">
    <property type="interactions" value="125"/>
</dbReference>
<dbReference type="PROSITE" id="PS50995">
    <property type="entry name" value="HTH_MARR_2"/>
    <property type="match status" value="1"/>
</dbReference>
<dbReference type="PANTHER" id="PTHR33164">
    <property type="entry name" value="TRANSCRIPTIONAL REGULATOR, MARR FAMILY"/>
    <property type="match status" value="1"/>
</dbReference>
<dbReference type="InterPro" id="IPR000835">
    <property type="entry name" value="HTH_MarR-typ"/>
</dbReference>
<dbReference type="InterPro" id="IPR039422">
    <property type="entry name" value="MarR/SlyA-like"/>
</dbReference>
<dbReference type="AlphaFoldDB" id="A0A1H8ZK68"/>
<dbReference type="PRINTS" id="PR00598">
    <property type="entry name" value="HTHMARR"/>
</dbReference>
<dbReference type="GO" id="GO:0006950">
    <property type="term" value="P:response to stress"/>
    <property type="evidence" value="ECO:0007669"/>
    <property type="project" value="TreeGrafter"/>
</dbReference>
<keyword evidence="3" id="KW-1185">Reference proteome</keyword>
<dbReference type="Gene3D" id="1.10.10.10">
    <property type="entry name" value="Winged helix-like DNA-binding domain superfamily/Winged helix DNA-binding domain"/>
    <property type="match status" value="1"/>
</dbReference>
<evidence type="ECO:0000259" key="1">
    <source>
        <dbReference type="PROSITE" id="PS50995"/>
    </source>
</evidence>
<evidence type="ECO:0000313" key="2">
    <source>
        <dbReference type="EMBL" id="SEP64663.1"/>
    </source>
</evidence>
<dbReference type="Proteomes" id="UP000199021">
    <property type="component" value="Unassembled WGS sequence"/>
</dbReference>
<feature type="domain" description="HTH marR-type" evidence="1">
    <location>
        <begin position="1"/>
        <end position="151"/>
    </location>
</feature>
<dbReference type="GO" id="GO:0003700">
    <property type="term" value="F:DNA-binding transcription factor activity"/>
    <property type="evidence" value="ECO:0007669"/>
    <property type="project" value="InterPro"/>
</dbReference>
<dbReference type="PANTHER" id="PTHR33164:SF43">
    <property type="entry name" value="HTH-TYPE TRANSCRIPTIONAL REPRESSOR YETL"/>
    <property type="match status" value="1"/>
</dbReference>
<accession>A0A1H8ZK68</accession>
<dbReference type="STRING" id="478744.SAMN05444359_101351"/>
<dbReference type="EMBL" id="FOFB01000001">
    <property type="protein sequence ID" value="SEP64663.1"/>
    <property type="molecule type" value="Genomic_DNA"/>
</dbReference>
<gene>
    <name evidence="2" type="ORF">SAMN05444359_101351</name>
</gene>
<dbReference type="Pfam" id="PF12802">
    <property type="entry name" value="MarR_2"/>
    <property type="match status" value="1"/>
</dbReference>
<dbReference type="InterPro" id="IPR036388">
    <property type="entry name" value="WH-like_DNA-bd_sf"/>
</dbReference>
<dbReference type="InParanoid" id="A0A1H8ZK68"/>
<dbReference type="GO" id="GO:0003677">
    <property type="term" value="F:DNA binding"/>
    <property type="evidence" value="ECO:0007669"/>
    <property type="project" value="UniProtKB-KW"/>
</dbReference>
<name>A0A1H8ZK68_9BACT</name>
<dbReference type="SUPFAM" id="SSF46785">
    <property type="entry name" value="Winged helix' DNA-binding domain"/>
    <property type="match status" value="1"/>
</dbReference>